<accession>A0AAV9RCZ0</accession>
<dbReference type="PANTHER" id="PTHR16932">
    <property type="entry name" value="INTERFERON ALPHA-INDUCIBLE PROTEIN 27"/>
    <property type="match status" value="1"/>
</dbReference>
<dbReference type="AlphaFoldDB" id="A0AAV9RCZ0"/>
<keyword evidence="3 6" id="KW-0812">Transmembrane</keyword>
<dbReference type="Proteomes" id="UP001311232">
    <property type="component" value="Unassembled WGS sequence"/>
</dbReference>
<feature type="transmembrane region" description="Helical" evidence="6">
    <location>
        <begin position="117"/>
        <end position="133"/>
    </location>
</feature>
<evidence type="ECO:0000256" key="4">
    <source>
        <dbReference type="ARBA" id="ARBA00022989"/>
    </source>
</evidence>
<feature type="transmembrane region" description="Helical" evidence="6">
    <location>
        <begin position="6"/>
        <end position="30"/>
    </location>
</feature>
<dbReference type="InterPro" id="IPR009311">
    <property type="entry name" value="IFI6/IFI27-like"/>
</dbReference>
<evidence type="ECO:0000256" key="5">
    <source>
        <dbReference type="ARBA" id="ARBA00023136"/>
    </source>
</evidence>
<keyword evidence="8" id="KW-1185">Reference proteome</keyword>
<name>A0AAV9RCZ0_9TELE</name>
<evidence type="ECO:0000256" key="3">
    <source>
        <dbReference type="ARBA" id="ARBA00022692"/>
    </source>
</evidence>
<reference evidence="7 8" key="1">
    <citation type="submission" date="2021-06" db="EMBL/GenBank/DDBJ databases">
        <authorList>
            <person name="Palmer J.M."/>
        </authorList>
    </citation>
    <scope>NUCLEOTIDE SEQUENCE [LARGE SCALE GENOMIC DNA]</scope>
    <source>
        <strain evidence="7 8">MEX-2019</strain>
        <tissue evidence="7">Muscle</tissue>
    </source>
</reference>
<dbReference type="InterPro" id="IPR038213">
    <property type="entry name" value="IFI6/IFI27-like_sf"/>
</dbReference>
<proteinExistence type="inferred from homology"/>
<feature type="transmembrane region" description="Helical" evidence="6">
    <location>
        <begin position="79"/>
        <end position="105"/>
    </location>
</feature>
<comment type="subcellular location">
    <subcellularLocation>
        <location evidence="1">Membrane</location>
        <topology evidence="1">Multi-pass membrane protein</topology>
    </subcellularLocation>
</comment>
<dbReference type="Pfam" id="PF06140">
    <property type="entry name" value="Ifi-6-16"/>
    <property type="match status" value="1"/>
</dbReference>
<gene>
    <name evidence="7" type="ORF">CRENBAI_019862</name>
</gene>
<protein>
    <submittedName>
        <fullName evidence="7">Uncharacterized protein</fullName>
    </submittedName>
</protein>
<evidence type="ECO:0000313" key="8">
    <source>
        <dbReference type="Proteomes" id="UP001311232"/>
    </source>
</evidence>
<dbReference type="GO" id="GO:0031966">
    <property type="term" value="C:mitochondrial membrane"/>
    <property type="evidence" value="ECO:0007669"/>
    <property type="project" value="TreeGrafter"/>
</dbReference>
<comment type="caution">
    <text evidence="7">The sequence shown here is derived from an EMBL/GenBank/DDBJ whole genome shotgun (WGS) entry which is preliminary data.</text>
</comment>
<dbReference type="PANTHER" id="PTHR16932:SF18">
    <property type="entry name" value="INTERFERON, ALPHA-INDUCIBLE PROTEIN 27-LIKE 2"/>
    <property type="match status" value="1"/>
</dbReference>
<keyword evidence="5 6" id="KW-0472">Membrane</keyword>
<dbReference type="Gene3D" id="6.10.110.10">
    <property type="match status" value="1"/>
</dbReference>
<keyword evidence="4 6" id="KW-1133">Transmembrane helix</keyword>
<organism evidence="7 8">
    <name type="scientific">Crenichthys baileyi</name>
    <name type="common">White River springfish</name>
    <dbReference type="NCBI Taxonomy" id="28760"/>
    <lineage>
        <taxon>Eukaryota</taxon>
        <taxon>Metazoa</taxon>
        <taxon>Chordata</taxon>
        <taxon>Craniata</taxon>
        <taxon>Vertebrata</taxon>
        <taxon>Euteleostomi</taxon>
        <taxon>Actinopterygii</taxon>
        <taxon>Neopterygii</taxon>
        <taxon>Teleostei</taxon>
        <taxon>Neoteleostei</taxon>
        <taxon>Acanthomorphata</taxon>
        <taxon>Ovalentaria</taxon>
        <taxon>Atherinomorphae</taxon>
        <taxon>Cyprinodontiformes</taxon>
        <taxon>Goodeidae</taxon>
        <taxon>Crenichthys</taxon>
    </lineage>
</organism>
<dbReference type="EMBL" id="JAHHUM010002068">
    <property type="protein sequence ID" value="KAK5606517.1"/>
    <property type="molecule type" value="Genomic_DNA"/>
</dbReference>
<sequence length="135" mass="13246">MGLEIITTITGGAVGAVGPVALAPVVLGAIGFTSTGIAAGSYAASMMSAAAVTNGGGVAAGSLVAVLQSAGAAGLSPTFAMVLAITGGTIGTCVGRAVGCLSSIFQRRREKKKEEDMEMVISGIAIMALIMWLKK</sequence>
<evidence type="ECO:0000256" key="1">
    <source>
        <dbReference type="ARBA" id="ARBA00004141"/>
    </source>
</evidence>
<evidence type="ECO:0000256" key="6">
    <source>
        <dbReference type="SAM" id="Phobius"/>
    </source>
</evidence>
<dbReference type="GO" id="GO:0097193">
    <property type="term" value="P:intrinsic apoptotic signaling pathway"/>
    <property type="evidence" value="ECO:0007669"/>
    <property type="project" value="TreeGrafter"/>
</dbReference>
<dbReference type="GO" id="GO:0001836">
    <property type="term" value="P:release of cytochrome c from mitochondria"/>
    <property type="evidence" value="ECO:0007669"/>
    <property type="project" value="TreeGrafter"/>
</dbReference>
<feature type="transmembrane region" description="Helical" evidence="6">
    <location>
        <begin position="42"/>
        <end position="67"/>
    </location>
</feature>
<evidence type="ECO:0000256" key="2">
    <source>
        <dbReference type="ARBA" id="ARBA00007262"/>
    </source>
</evidence>
<comment type="similarity">
    <text evidence="2">Belongs to the IFI6/IFI27 family.</text>
</comment>
<evidence type="ECO:0000313" key="7">
    <source>
        <dbReference type="EMBL" id="KAK5606517.1"/>
    </source>
</evidence>